<dbReference type="AlphaFoldDB" id="A0A9Q3D8V2"/>
<comment type="caution">
    <text evidence="1">The sequence shown here is derived from an EMBL/GenBank/DDBJ whole genome shotgun (WGS) entry which is preliminary data.</text>
</comment>
<dbReference type="Proteomes" id="UP000765509">
    <property type="component" value="Unassembled WGS sequence"/>
</dbReference>
<keyword evidence="2" id="KW-1185">Reference proteome</keyword>
<accession>A0A9Q3D8V2</accession>
<protein>
    <submittedName>
        <fullName evidence="1">Uncharacterized protein</fullName>
    </submittedName>
</protein>
<dbReference type="EMBL" id="AVOT02015018">
    <property type="protein sequence ID" value="MBW0498979.1"/>
    <property type="molecule type" value="Genomic_DNA"/>
</dbReference>
<name>A0A9Q3D8V2_9BASI</name>
<evidence type="ECO:0000313" key="1">
    <source>
        <dbReference type="EMBL" id="MBW0498979.1"/>
    </source>
</evidence>
<proteinExistence type="predicted"/>
<organism evidence="1 2">
    <name type="scientific">Austropuccinia psidii MF-1</name>
    <dbReference type="NCBI Taxonomy" id="1389203"/>
    <lineage>
        <taxon>Eukaryota</taxon>
        <taxon>Fungi</taxon>
        <taxon>Dikarya</taxon>
        <taxon>Basidiomycota</taxon>
        <taxon>Pucciniomycotina</taxon>
        <taxon>Pucciniomycetes</taxon>
        <taxon>Pucciniales</taxon>
        <taxon>Sphaerophragmiaceae</taxon>
        <taxon>Austropuccinia</taxon>
    </lineage>
</organism>
<gene>
    <name evidence="1" type="ORF">O181_038694</name>
</gene>
<sequence length="120" mass="13261">MLTCPHCPLTVTPPLPSSLLTLPHPRRLQSLRSCSALKIYLLCRPQPSLSLLPPAAYHAYAPIVPSQDASDATPPPLLTLLMLLWHPQDMPPRPPSTLFMPSPTRQLPFLRSRSVLPTCL</sequence>
<reference evidence="1" key="1">
    <citation type="submission" date="2021-03" db="EMBL/GenBank/DDBJ databases">
        <title>Draft genome sequence of rust myrtle Austropuccinia psidii MF-1, a brazilian biotype.</title>
        <authorList>
            <person name="Quecine M.C."/>
            <person name="Pachon D.M.R."/>
            <person name="Bonatelli M.L."/>
            <person name="Correr F.H."/>
            <person name="Franceschini L.M."/>
            <person name="Leite T.F."/>
            <person name="Margarido G.R.A."/>
            <person name="Almeida C.A."/>
            <person name="Ferrarezi J.A."/>
            <person name="Labate C.A."/>
        </authorList>
    </citation>
    <scope>NUCLEOTIDE SEQUENCE</scope>
    <source>
        <strain evidence="1">MF-1</strain>
    </source>
</reference>
<evidence type="ECO:0000313" key="2">
    <source>
        <dbReference type="Proteomes" id="UP000765509"/>
    </source>
</evidence>